<gene>
    <name evidence="3" type="ORF">ABN611_05070</name>
</gene>
<protein>
    <recommendedName>
        <fullName evidence="4">Secreted protein</fullName>
    </recommendedName>
</protein>
<evidence type="ECO:0000313" key="3">
    <source>
        <dbReference type="EMBL" id="XBV25791.1"/>
    </source>
</evidence>
<feature type="compositionally biased region" description="Low complexity" evidence="1">
    <location>
        <begin position="27"/>
        <end position="43"/>
    </location>
</feature>
<evidence type="ECO:0000256" key="1">
    <source>
        <dbReference type="SAM" id="MobiDB-lite"/>
    </source>
</evidence>
<dbReference type="AlphaFoldDB" id="A0AAU7TG77"/>
<organism evidence="3">
    <name type="scientific">Kribbella sp. HUAS MG21</name>
    <dbReference type="NCBI Taxonomy" id="3160966"/>
    <lineage>
        <taxon>Bacteria</taxon>
        <taxon>Bacillati</taxon>
        <taxon>Actinomycetota</taxon>
        <taxon>Actinomycetes</taxon>
        <taxon>Propionibacteriales</taxon>
        <taxon>Kribbellaceae</taxon>
        <taxon>Kribbella</taxon>
    </lineage>
</organism>
<evidence type="ECO:0000256" key="2">
    <source>
        <dbReference type="SAM" id="SignalP"/>
    </source>
</evidence>
<feature type="region of interest" description="Disordered" evidence="1">
    <location>
        <begin position="24"/>
        <end position="45"/>
    </location>
</feature>
<feature type="chain" id="PRO_5043706078" description="Secreted protein" evidence="2">
    <location>
        <begin position="24"/>
        <end position="140"/>
    </location>
</feature>
<sequence>MRKPAFGAVVVMIVLAVPGGCGSADKPAATVTNSPSPSTTPDDVSVKLLPNEQEVATYTDRDALTHGVDIEVGRNYVLYTRCRGAMLSVEIAGAGPPWYPRCDGVTNRTPRSDGPGVISVQLASAEGTRWTFTVANSGAK</sequence>
<proteinExistence type="predicted"/>
<dbReference type="EMBL" id="CP158165">
    <property type="protein sequence ID" value="XBV25791.1"/>
    <property type="molecule type" value="Genomic_DNA"/>
</dbReference>
<accession>A0AAU7TG77</accession>
<keyword evidence="2" id="KW-0732">Signal</keyword>
<feature type="signal peptide" evidence="2">
    <location>
        <begin position="1"/>
        <end position="23"/>
    </location>
</feature>
<dbReference type="RefSeq" id="WP_350278599.1">
    <property type="nucleotide sequence ID" value="NZ_CP158165.1"/>
</dbReference>
<name>A0AAU7TG77_9ACTN</name>
<reference evidence="3" key="1">
    <citation type="submission" date="2024-06" db="EMBL/GenBank/DDBJ databases">
        <title>Kribbella sp. strain HUAS MG21 genome sequences.</title>
        <authorList>
            <person name="Mo P."/>
        </authorList>
    </citation>
    <scope>NUCLEOTIDE SEQUENCE</scope>
    <source>
        <strain evidence="3">HUAS MG21</strain>
    </source>
</reference>
<evidence type="ECO:0008006" key="4">
    <source>
        <dbReference type="Google" id="ProtNLM"/>
    </source>
</evidence>